<dbReference type="Gene3D" id="3.30.429.10">
    <property type="entry name" value="Macrophage Migration Inhibitory Factor"/>
    <property type="match status" value="1"/>
</dbReference>
<dbReference type="GO" id="GO:0005125">
    <property type="term" value="F:cytokine activity"/>
    <property type="evidence" value="ECO:0007669"/>
    <property type="project" value="TreeGrafter"/>
</dbReference>
<name>A0A8S1HFV9_9PELO</name>
<keyword evidence="3" id="KW-1185">Reference proteome</keyword>
<accession>A0A8S1HFV9</accession>
<dbReference type="PANTHER" id="PTHR11954:SF37">
    <property type="entry name" value="MIF-LIKE PROTEIN MIF-2"/>
    <property type="match status" value="1"/>
</dbReference>
<dbReference type="Proteomes" id="UP000835052">
    <property type="component" value="Unassembled WGS sequence"/>
</dbReference>
<dbReference type="PANTHER" id="PTHR11954">
    <property type="entry name" value="D-DOPACHROME DECARBOXYLASE"/>
    <property type="match status" value="1"/>
</dbReference>
<proteinExistence type="inferred from homology"/>
<reference evidence="2" key="1">
    <citation type="submission" date="2020-10" db="EMBL/GenBank/DDBJ databases">
        <authorList>
            <person name="Kikuchi T."/>
        </authorList>
    </citation>
    <scope>NUCLEOTIDE SEQUENCE</scope>
    <source>
        <strain evidence="2">NKZ352</strain>
    </source>
</reference>
<evidence type="ECO:0000313" key="2">
    <source>
        <dbReference type="EMBL" id="CAD6193221.1"/>
    </source>
</evidence>
<dbReference type="GO" id="GO:0050178">
    <property type="term" value="F:phenylpyruvate tautomerase activity"/>
    <property type="evidence" value="ECO:0007669"/>
    <property type="project" value="TreeGrafter"/>
</dbReference>
<dbReference type="GO" id="GO:0005615">
    <property type="term" value="C:extracellular space"/>
    <property type="evidence" value="ECO:0007669"/>
    <property type="project" value="TreeGrafter"/>
</dbReference>
<comment type="similarity">
    <text evidence="1">Belongs to the MIF family.</text>
</comment>
<evidence type="ECO:0008006" key="4">
    <source>
        <dbReference type="Google" id="ProtNLM"/>
    </source>
</evidence>
<dbReference type="OrthoDB" id="255819at2759"/>
<dbReference type="Pfam" id="PF01187">
    <property type="entry name" value="MIF"/>
    <property type="match status" value="1"/>
</dbReference>
<dbReference type="InterPro" id="IPR001398">
    <property type="entry name" value="Macrophage_inhib_fac"/>
</dbReference>
<evidence type="ECO:0000313" key="3">
    <source>
        <dbReference type="Proteomes" id="UP000835052"/>
    </source>
</evidence>
<dbReference type="EMBL" id="CAJGYM010000033">
    <property type="protein sequence ID" value="CAD6193221.1"/>
    <property type="molecule type" value="Genomic_DNA"/>
</dbReference>
<evidence type="ECO:0000256" key="1">
    <source>
        <dbReference type="ARBA" id="ARBA00005851"/>
    </source>
</evidence>
<organism evidence="2 3">
    <name type="scientific">Caenorhabditis auriculariae</name>
    <dbReference type="NCBI Taxonomy" id="2777116"/>
    <lineage>
        <taxon>Eukaryota</taxon>
        <taxon>Metazoa</taxon>
        <taxon>Ecdysozoa</taxon>
        <taxon>Nematoda</taxon>
        <taxon>Chromadorea</taxon>
        <taxon>Rhabditida</taxon>
        <taxon>Rhabditina</taxon>
        <taxon>Rhabditomorpha</taxon>
        <taxon>Rhabditoidea</taxon>
        <taxon>Rhabditidae</taxon>
        <taxon>Peloderinae</taxon>
        <taxon>Caenorhabditis</taxon>
    </lineage>
</organism>
<dbReference type="InterPro" id="IPR014347">
    <property type="entry name" value="Tautomerase/MIF_sf"/>
</dbReference>
<dbReference type="AlphaFoldDB" id="A0A8S1HFV9"/>
<dbReference type="SUPFAM" id="SSF55331">
    <property type="entry name" value="Tautomerase/MIF"/>
    <property type="match status" value="1"/>
</dbReference>
<comment type="caution">
    <text evidence="2">The sequence shown here is derived from an EMBL/GenBank/DDBJ whole genome shotgun (WGS) entry which is preliminary data.</text>
</comment>
<sequence>MPMVRVATNLPDSSVPVDFEVRLTDLLAESMGKPRDRFAVEIAPGLRLVHGAMKDPVVVLTVNSIGAVSASDNVRHTQAITAFCLAELGLPPQKVVVSFNDLAPHSVGFNGTTVAEANK</sequence>
<gene>
    <name evidence="2" type="ORF">CAUJ_LOCUS9140</name>
</gene>
<protein>
    <recommendedName>
        <fullName evidence="4">Macrophage migration inhibitory factor</fullName>
    </recommendedName>
</protein>